<evidence type="ECO:0000313" key="3">
    <source>
        <dbReference type="EMBL" id="MDU0258544.1"/>
    </source>
</evidence>
<comment type="caution">
    <text evidence="2">The sequence shown here is derived from an EMBL/GenBank/DDBJ whole genome shotgun (WGS) entry which is preliminary data.</text>
</comment>
<dbReference type="Pfam" id="PF12741">
    <property type="entry name" value="SusD-like"/>
    <property type="match status" value="1"/>
</dbReference>
<evidence type="ECO:0000313" key="2">
    <source>
        <dbReference type="EMBL" id="GKI18061.1"/>
    </source>
</evidence>
<dbReference type="InterPro" id="IPR024302">
    <property type="entry name" value="SusD-like"/>
</dbReference>
<dbReference type="AlphaFoldDB" id="A0AA37KTM8"/>
<dbReference type="Gene3D" id="1.25.40.390">
    <property type="match status" value="1"/>
</dbReference>
<reference evidence="2" key="1">
    <citation type="submission" date="2022-01" db="EMBL/GenBank/DDBJ databases">
        <title>Novel bile acid biosynthetic pathways are enriched in the microbiome of centenarians.</title>
        <authorList>
            <person name="Sato Y."/>
            <person name="Atarashi K."/>
            <person name="Plichta R.D."/>
            <person name="Arai Y."/>
            <person name="Sasajima S."/>
            <person name="Kearney M.S."/>
            <person name="Suda W."/>
            <person name="Takeshita K."/>
            <person name="Sasaki T."/>
            <person name="Okamoto S."/>
            <person name="Skelly N.A."/>
            <person name="Okamura Y."/>
            <person name="Vlamakis H."/>
            <person name="Li Y."/>
            <person name="Tanoue T."/>
            <person name="Takei H."/>
            <person name="Nittono H."/>
            <person name="Narushima S."/>
            <person name="Irie J."/>
            <person name="Itoh H."/>
            <person name="Moriya K."/>
            <person name="Sugiura Y."/>
            <person name="Suematsu M."/>
            <person name="Moritoki N."/>
            <person name="Shibata S."/>
            <person name="Littman R.D."/>
            <person name="Fischbach A.M."/>
            <person name="Uwamino Y."/>
            <person name="Inoue T."/>
            <person name="Honda A."/>
            <person name="Hattori M."/>
            <person name="Murai T."/>
            <person name="Xavier J.R."/>
            <person name="Hirose N."/>
            <person name="Honda K."/>
        </authorList>
    </citation>
    <scope>NUCLEOTIDE SEQUENCE</scope>
    <source>
        <strain evidence="2">CE91-St16</strain>
    </source>
</reference>
<keyword evidence="1" id="KW-0732">Signal</keyword>
<feature type="chain" id="PRO_5041295989" evidence="1">
    <location>
        <begin position="19"/>
        <end position="508"/>
    </location>
</feature>
<sequence length="508" mass="56279">MKNIIKLTCLLLTVCGFAGCTGNFDEYNTDPYALYKGDPAVLIPTMLDAMMYVQQNDSQMVDQMVGSLGGYFTLSNRWGGQNFDTFNASDAWNATPYNTMFEDIYANFFDIEKSTSKSGHYYAMARLVRAAVMMRVADCYGPIPYSKVADGSFYVEYDSAEDVYKHIIEDLAGAATTLYAYAQEYPASKPLANNDPIFAGDYTAWARLANSLCLRAAIRSNDREAAESACGHAAGLIETNAQNAMMSPGVQGNPYQLASASWGDLRINASIVDYMTGYDDPRCEAYFQKSTFDNTRYIGMRAGTAGFEKSAVSGYSLPNVQSGSSLPIFVAAETNFLRAEMALREWTVGGTAQSYYEAGVRLSMEQNGVAGEDIDAYLADETLVPAGHLNDPRGAKYNYDRQTDVKIKWNDADGTEKNLERIITQKWIANFPMGLEAWAEFRRTGYPELAPAIDNLSGGVISDNFRGLRRLRYPYTERNLNKSNYDKAVALLGGTDNESVDLFWTKKK</sequence>
<organism evidence="2 4">
    <name type="scientific">Alistipes finegoldii</name>
    <dbReference type="NCBI Taxonomy" id="214856"/>
    <lineage>
        <taxon>Bacteria</taxon>
        <taxon>Pseudomonadati</taxon>
        <taxon>Bacteroidota</taxon>
        <taxon>Bacteroidia</taxon>
        <taxon>Bacteroidales</taxon>
        <taxon>Rikenellaceae</taxon>
        <taxon>Alistipes</taxon>
    </lineage>
</organism>
<gene>
    <name evidence="2" type="ORF">CE91St16_09690</name>
    <name evidence="3" type="ORF">RVH17_00165</name>
</gene>
<dbReference type="InterPro" id="IPR011990">
    <property type="entry name" value="TPR-like_helical_dom_sf"/>
</dbReference>
<name>A0AA37KTM8_9BACT</name>
<protein>
    <submittedName>
        <fullName evidence="3">SusD/RagB family nutrient-binding outer membrane lipoprotein</fullName>
    </submittedName>
</protein>
<evidence type="ECO:0000256" key="1">
    <source>
        <dbReference type="SAM" id="SignalP"/>
    </source>
</evidence>
<dbReference type="EMBL" id="BQOL01000001">
    <property type="protein sequence ID" value="GKI18061.1"/>
    <property type="molecule type" value="Genomic_DNA"/>
</dbReference>
<keyword evidence="3" id="KW-0449">Lipoprotein</keyword>
<accession>A0AA37KTM8</accession>
<dbReference type="OMA" id="WGDSRIC"/>
<dbReference type="Proteomes" id="UP001055105">
    <property type="component" value="Unassembled WGS sequence"/>
</dbReference>
<evidence type="ECO:0000313" key="4">
    <source>
        <dbReference type="Proteomes" id="UP001055105"/>
    </source>
</evidence>
<feature type="signal peptide" evidence="1">
    <location>
        <begin position="1"/>
        <end position="18"/>
    </location>
</feature>
<reference evidence="3" key="2">
    <citation type="submission" date="2023-10" db="EMBL/GenBank/DDBJ databases">
        <title>Genome Sequence of the Bacteria from From Gut Wall in Crohn's Disease.</title>
        <authorList>
            <person name="Rodriguez-Palacios A."/>
        </authorList>
    </citation>
    <scope>NUCLEOTIDE SEQUENCE</scope>
    <source>
        <strain evidence="3">CavFT-hAR58</strain>
    </source>
</reference>
<dbReference type="SUPFAM" id="SSF48452">
    <property type="entry name" value="TPR-like"/>
    <property type="match status" value="1"/>
</dbReference>
<proteinExistence type="predicted"/>
<dbReference type="RefSeq" id="WP_009597092.1">
    <property type="nucleotide sequence ID" value="NZ_AP025581.1"/>
</dbReference>
<dbReference type="PROSITE" id="PS51257">
    <property type="entry name" value="PROKAR_LIPOPROTEIN"/>
    <property type="match status" value="1"/>
</dbReference>
<dbReference type="Proteomes" id="UP001181347">
    <property type="component" value="Unassembled WGS sequence"/>
</dbReference>
<dbReference type="EMBL" id="JAWDES010000001">
    <property type="protein sequence ID" value="MDU0258544.1"/>
    <property type="molecule type" value="Genomic_DNA"/>
</dbReference>